<gene>
    <name evidence="4" type="ORF">GA0070621_1928</name>
</gene>
<dbReference type="PATRIC" id="fig|299146.4.peg.1989"/>
<feature type="domain" description="Thioesterase" evidence="2">
    <location>
        <begin position="27"/>
        <end position="243"/>
    </location>
</feature>
<dbReference type="Proteomes" id="UP000198765">
    <property type="component" value="Chromosome I"/>
</dbReference>
<keyword evidence="5" id="KW-1185">Reference proteome</keyword>
<dbReference type="InterPro" id="IPR001031">
    <property type="entry name" value="Thioesterase"/>
</dbReference>
<dbReference type="AlphaFoldDB" id="A0A1A8ZJB2"/>
<dbReference type="SUPFAM" id="SSF53474">
    <property type="entry name" value="alpha/beta-Hydrolases"/>
    <property type="match status" value="1"/>
</dbReference>
<sequence length="1047" mass="113197">MRAATSPAGTVRWFAGVGGRTDGAELLLCLPPAGAGPSGFRDWPAYLPAAIEMQALALPGREARIGEPPEFTLDQVVDAVWQRADRPFSMYGHSLGGLLAFEVVRELRRRRGPMPRRLYLGATRPPHLPETLAELADAPEPELLARVAAMDGLPDFVRVNRELLDLFVPVLRADLRWLRRYAYREEEPLPVPLVCLAGRDDVDAGPSQMREWARHTTKEFVLHSVDSGHMFLQDRAPEVAALVAADVLGAAETGRAVPSGAPARHPAPADHLVPLGDGGWTVWREAVLRAAGFPAEDVLRLSAPELAAVADAHLDGAATEERLLAVLSSTVGATSEVIYDLAGDPRFREAVTWQNLNALVALDAVRRGGPDERSHVKRRAREQVIGRYWQRYAAKNDTIGFFGPICWIGISATDATTVVPGPALTRERMVTFEWRALSAFGDRLAADPAVRRWLPAGLHVHLWRDGDRRVLRPAAPPVELSPAEAAVVDLLDGRRPVTEVAAELVAREPERGSGLRKADDVHLVLDQLVERGLVWWGCDLPLDAGAEARLAELIEGIGDQDVRAVVAADFARLRAARDVVADAAGDPDRLRAALDLLHAEFVAVTGAPALHRAGETYAGRAVCFEDTVRDLDVELGASVLSGFAAPLGVLLQVARWLTVELADAYGAAFRGLHEELAAELGTAEVPFAELWYLAQGLLFGTGDRPVDAVSAELAARFAALAGLDDVPAGTSVVRLRAEDLAARIAEVFPASGPGWSAGRIHSPDLQFCADSVAALTRGDCLAVLGELHAAWSTLDSGVFVSGHEAPDRLREWLATDLGAGRVRLLFPSSSPRLTARVGFRLHHHTDTRLGFLPAPGADARLVPITALRVRDVAGELVVDGPGRPPIPLVEMFSELLSMHASEAFKLVSTAAHTPRIMIDRLVVVRESWRTTADECGLADATGSLGRYLAVRRWRRTLNLPEQVYVKLATEIKPCYVDLSSPLFASSLCAMVRAARQRAGGGVALVVSEALPGPHQAWVPDAHGRRYQSELRLQVVDPARPRTWGESQ</sequence>
<dbReference type="InterPro" id="IPR006827">
    <property type="entry name" value="Lant_deHydtase_N"/>
</dbReference>
<accession>A0A1A8ZJB2</accession>
<organism evidence="4 5">
    <name type="scientific">Micromonospora narathiwatensis</name>
    <dbReference type="NCBI Taxonomy" id="299146"/>
    <lineage>
        <taxon>Bacteria</taxon>
        <taxon>Bacillati</taxon>
        <taxon>Actinomycetota</taxon>
        <taxon>Actinomycetes</taxon>
        <taxon>Micromonosporales</taxon>
        <taxon>Micromonosporaceae</taxon>
        <taxon>Micromonospora</taxon>
    </lineage>
</organism>
<evidence type="ECO:0000256" key="1">
    <source>
        <dbReference type="ARBA" id="ARBA00007169"/>
    </source>
</evidence>
<evidence type="ECO:0000259" key="3">
    <source>
        <dbReference type="Pfam" id="PF04738"/>
    </source>
</evidence>
<dbReference type="GO" id="GO:0008610">
    <property type="term" value="P:lipid biosynthetic process"/>
    <property type="evidence" value="ECO:0007669"/>
    <property type="project" value="TreeGrafter"/>
</dbReference>
<feature type="domain" description="Lantibiotic dehydratase N-terminal" evidence="3">
    <location>
        <begin position="344"/>
        <end position="837"/>
    </location>
</feature>
<dbReference type="Gene3D" id="3.40.50.1820">
    <property type="entry name" value="alpha/beta hydrolase"/>
    <property type="match status" value="1"/>
</dbReference>
<dbReference type="EMBL" id="LT594324">
    <property type="protein sequence ID" value="SBT43946.1"/>
    <property type="molecule type" value="Genomic_DNA"/>
</dbReference>
<protein>
    <submittedName>
        <fullName evidence="4">Surfactin synthase thioesterase subunit</fullName>
    </submittedName>
</protein>
<comment type="similarity">
    <text evidence="1">Belongs to the thioesterase family.</text>
</comment>
<dbReference type="Pfam" id="PF00975">
    <property type="entry name" value="Thioesterase"/>
    <property type="match status" value="1"/>
</dbReference>
<dbReference type="InterPro" id="IPR029058">
    <property type="entry name" value="AB_hydrolase_fold"/>
</dbReference>
<dbReference type="Pfam" id="PF04738">
    <property type="entry name" value="Lant_dehydr_N"/>
    <property type="match status" value="1"/>
</dbReference>
<evidence type="ECO:0000313" key="4">
    <source>
        <dbReference type="EMBL" id="SBT43946.1"/>
    </source>
</evidence>
<evidence type="ECO:0000259" key="2">
    <source>
        <dbReference type="Pfam" id="PF00975"/>
    </source>
</evidence>
<dbReference type="InterPro" id="IPR012223">
    <property type="entry name" value="TEII"/>
</dbReference>
<name>A0A1A8ZJB2_9ACTN</name>
<evidence type="ECO:0000313" key="5">
    <source>
        <dbReference type="Proteomes" id="UP000198765"/>
    </source>
</evidence>
<dbReference type="PANTHER" id="PTHR11487">
    <property type="entry name" value="THIOESTERASE"/>
    <property type="match status" value="1"/>
</dbReference>
<proteinExistence type="inferred from homology"/>
<reference evidence="4 5" key="1">
    <citation type="submission" date="2016-06" db="EMBL/GenBank/DDBJ databases">
        <authorList>
            <person name="Kjaerup R.B."/>
            <person name="Dalgaard T.S."/>
            <person name="Juul-Madsen H.R."/>
        </authorList>
    </citation>
    <scope>NUCLEOTIDE SEQUENCE [LARGE SCALE GENOMIC DNA]</scope>
    <source>
        <strain evidence="4 5">DSM 45248</strain>
    </source>
</reference>
<dbReference type="PANTHER" id="PTHR11487:SF0">
    <property type="entry name" value="S-ACYL FATTY ACID SYNTHASE THIOESTERASE, MEDIUM CHAIN"/>
    <property type="match status" value="1"/>
</dbReference>